<dbReference type="AlphaFoldDB" id="A0AA50HLY8"/>
<feature type="domain" description="Bacteriophage CI repressor N-terminal" evidence="1">
    <location>
        <begin position="9"/>
        <end position="73"/>
    </location>
</feature>
<evidence type="ECO:0000313" key="4">
    <source>
        <dbReference type="Proteomes" id="UP001228139"/>
    </source>
</evidence>
<dbReference type="InterPro" id="IPR010982">
    <property type="entry name" value="Lambda_DNA-bd_dom_sf"/>
</dbReference>
<protein>
    <submittedName>
        <fullName evidence="3">Phage repressor protein CI</fullName>
    </submittedName>
</protein>
<gene>
    <name evidence="3" type="ORF">Q3V30_04175</name>
</gene>
<dbReference type="GO" id="GO:0003677">
    <property type="term" value="F:DNA binding"/>
    <property type="evidence" value="ECO:0007669"/>
    <property type="project" value="InterPro"/>
</dbReference>
<organism evidence="3 4">
    <name type="scientific">Erwinia pyri</name>
    <dbReference type="NCBI Taxonomy" id="3062598"/>
    <lineage>
        <taxon>Bacteria</taxon>
        <taxon>Pseudomonadati</taxon>
        <taxon>Pseudomonadota</taxon>
        <taxon>Gammaproteobacteria</taxon>
        <taxon>Enterobacterales</taxon>
        <taxon>Erwiniaceae</taxon>
        <taxon>Erwinia</taxon>
    </lineage>
</organism>
<proteinExistence type="predicted"/>
<feature type="domain" description="Bacteriophage CI repressor C-terminal" evidence="2">
    <location>
        <begin position="85"/>
        <end position="179"/>
    </location>
</feature>
<reference evidence="3 4" key="1">
    <citation type="submission" date="2023-07" db="EMBL/GenBank/DDBJ databases">
        <title>Pathogenic bacteria of pear tree diseases.</title>
        <authorList>
            <person name="Zhang Z."/>
            <person name="He L."/>
            <person name="Huang R."/>
        </authorList>
    </citation>
    <scope>NUCLEOTIDE SEQUENCE [LARGE SCALE GENOMIC DNA]</scope>
    <source>
        <strain evidence="3 4">DE2</strain>
    </source>
</reference>
<dbReference type="GO" id="GO:0051259">
    <property type="term" value="P:protein complex oligomerization"/>
    <property type="evidence" value="ECO:0007669"/>
    <property type="project" value="InterPro"/>
</dbReference>
<dbReference type="EMBL" id="CP132353">
    <property type="protein sequence ID" value="WLS79713.1"/>
    <property type="molecule type" value="Genomic_DNA"/>
</dbReference>
<dbReference type="Proteomes" id="UP001228139">
    <property type="component" value="Chromosome"/>
</dbReference>
<dbReference type="Pfam" id="PF16452">
    <property type="entry name" value="Phage_CI_C"/>
    <property type="match status" value="1"/>
</dbReference>
<keyword evidence="4" id="KW-1185">Reference proteome</keyword>
<accession>A0AA50HLY8</accession>
<evidence type="ECO:0000313" key="3">
    <source>
        <dbReference type="EMBL" id="WLS79713.1"/>
    </source>
</evidence>
<dbReference type="RefSeq" id="WP_306210754.1">
    <property type="nucleotide sequence ID" value="NZ_CP132353.1"/>
</dbReference>
<dbReference type="GO" id="GO:0045892">
    <property type="term" value="P:negative regulation of DNA-templated transcription"/>
    <property type="evidence" value="ECO:0007669"/>
    <property type="project" value="InterPro"/>
</dbReference>
<dbReference type="Pfam" id="PF07022">
    <property type="entry name" value="Phage_CI_repr"/>
    <property type="match status" value="1"/>
</dbReference>
<dbReference type="KEGG" id="epi:Q3V30_04175"/>
<name>A0AA50HLY8_9GAMM</name>
<sequence length="189" mass="21147">MEFTTGGQEVVHRLLEVYGFRTRQALCEQLGVSKSTMASRYSRDIFPADWVIQAVIETGVNIEWLALGKGLKYSNENHAARKLPSLVLENGSLSNGELLFVDKELFPETLSDPHVLFVGTGRYILDLAKDDVVDGLWLVDIDGNFSLRDIMRLPQQKVRVSNEAGNFDCSISDINLKGYVSLVMHKENA</sequence>
<evidence type="ECO:0000259" key="1">
    <source>
        <dbReference type="Pfam" id="PF07022"/>
    </source>
</evidence>
<dbReference type="InterPro" id="IPR032499">
    <property type="entry name" value="Phage_CI_C"/>
</dbReference>
<dbReference type="Gene3D" id="1.10.260.40">
    <property type="entry name" value="lambda repressor-like DNA-binding domains"/>
    <property type="match status" value="1"/>
</dbReference>
<evidence type="ECO:0000259" key="2">
    <source>
        <dbReference type="Pfam" id="PF16452"/>
    </source>
</evidence>
<dbReference type="InterPro" id="IPR010744">
    <property type="entry name" value="Phage_CI_N"/>
</dbReference>
<dbReference type="Gene3D" id="2.10.109.10">
    <property type="entry name" value="Umud Fragment, subunit A"/>
    <property type="match status" value="1"/>
</dbReference>